<dbReference type="EMBL" id="BAABGT010000102">
    <property type="protein sequence ID" value="GAA4557567.1"/>
    <property type="molecule type" value="Genomic_DNA"/>
</dbReference>
<comment type="caution">
    <text evidence="1">The sequence shown here is derived from an EMBL/GenBank/DDBJ whole genome shotgun (WGS) entry which is preliminary data.</text>
</comment>
<evidence type="ECO:0000313" key="1">
    <source>
        <dbReference type="EMBL" id="GAA4557567.1"/>
    </source>
</evidence>
<name>A0ABP8S173_9PSEU</name>
<keyword evidence="2" id="KW-1185">Reference proteome</keyword>
<dbReference type="Proteomes" id="UP001501598">
    <property type="component" value="Unassembled WGS sequence"/>
</dbReference>
<organism evidence="1 2">
    <name type="scientific">Pseudonocardia xishanensis</name>
    <dbReference type="NCBI Taxonomy" id="630995"/>
    <lineage>
        <taxon>Bacteria</taxon>
        <taxon>Bacillati</taxon>
        <taxon>Actinomycetota</taxon>
        <taxon>Actinomycetes</taxon>
        <taxon>Pseudonocardiales</taxon>
        <taxon>Pseudonocardiaceae</taxon>
        <taxon>Pseudonocardia</taxon>
    </lineage>
</organism>
<gene>
    <name evidence="1" type="ORF">GCM10023175_62140</name>
</gene>
<proteinExistence type="predicted"/>
<sequence>MTGSSTSCARKAFKSAPVGSIAIDAVCTAASTLSAPPRVAAGERDDAVQRRRRVRDFTALFGEPPTHYALRHPR</sequence>
<protein>
    <submittedName>
        <fullName evidence="1">Uncharacterized protein</fullName>
    </submittedName>
</protein>
<reference evidence="2" key="1">
    <citation type="journal article" date="2019" name="Int. J. Syst. Evol. Microbiol.">
        <title>The Global Catalogue of Microorganisms (GCM) 10K type strain sequencing project: providing services to taxonomists for standard genome sequencing and annotation.</title>
        <authorList>
            <consortium name="The Broad Institute Genomics Platform"/>
            <consortium name="The Broad Institute Genome Sequencing Center for Infectious Disease"/>
            <person name="Wu L."/>
            <person name="Ma J."/>
        </authorList>
    </citation>
    <scope>NUCLEOTIDE SEQUENCE [LARGE SCALE GENOMIC DNA]</scope>
    <source>
        <strain evidence="2">JCM 17906</strain>
    </source>
</reference>
<accession>A0ABP8S173</accession>
<evidence type="ECO:0000313" key="2">
    <source>
        <dbReference type="Proteomes" id="UP001501598"/>
    </source>
</evidence>